<comment type="caution">
    <text evidence="9">The sequence shown here is derived from an EMBL/GenBank/DDBJ whole genome shotgun (WGS) entry which is preliminary data.</text>
</comment>
<keyword evidence="6" id="KW-0862">Zinc</keyword>
<dbReference type="EMBL" id="JASXSZ010000001">
    <property type="protein sequence ID" value="MDL9978700.1"/>
    <property type="molecule type" value="Genomic_DNA"/>
</dbReference>
<dbReference type="InterPro" id="IPR046457">
    <property type="entry name" value="PMI_typeI_cat"/>
</dbReference>
<dbReference type="InterPro" id="IPR014710">
    <property type="entry name" value="RmlC-like_jellyroll"/>
</dbReference>
<gene>
    <name evidence="9" type="primary">manA</name>
    <name evidence="9" type="ORF">QSV35_05120</name>
</gene>
<evidence type="ECO:0000313" key="10">
    <source>
        <dbReference type="Proteomes" id="UP001235064"/>
    </source>
</evidence>
<comment type="cofactor">
    <cofactor evidence="2">
        <name>Zn(2+)</name>
        <dbReference type="ChEBI" id="CHEBI:29105"/>
    </cofactor>
</comment>
<dbReference type="EC" id="5.3.1.8" evidence="4"/>
<evidence type="ECO:0000256" key="3">
    <source>
        <dbReference type="ARBA" id="ARBA00010772"/>
    </source>
</evidence>
<dbReference type="Gene3D" id="1.10.441.10">
    <property type="entry name" value="Phosphomannose Isomerase, domain 2"/>
    <property type="match status" value="1"/>
</dbReference>
<dbReference type="PIRSF" id="PIRSF001480">
    <property type="entry name" value="Mannose-6-phosphate_isomerase"/>
    <property type="match status" value="1"/>
</dbReference>
<organism evidence="9 10">
    <name type="scientific">Microbacterium candidum</name>
    <dbReference type="NCBI Taxonomy" id="3041922"/>
    <lineage>
        <taxon>Bacteria</taxon>
        <taxon>Bacillati</taxon>
        <taxon>Actinomycetota</taxon>
        <taxon>Actinomycetes</taxon>
        <taxon>Micrococcales</taxon>
        <taxon>Microbacteriaceae</taxon>
        <taxon>Microbacterium</taxon>
    </lineage>
</organism>
<sequence length="396" mass="41361">MFLELTNTPRDYAWGSATGIAAFLGRPAQGGPEAELWFGTHPGSPARIVRTVPPTSGVATLAQWVAENPAQASGNARDTTLPILLKILAADSPLSLQVHPTPSQAAAGFAAEEASGIPRDDPARNYRDPYSKPEIIVSVSDRFEALSGFRPAHEVAELMADLDVNSIDDAQPLRTLLADPTRVIDALTWLLSGDPRVSACVAGITAFAETPVAASTPLASTYATITELAAHYPQDAGVIVAALMNRVSLRRGECLYAPAGVLHAYLNGVGIELMTASDNVVRGGLTPKHIDTPELTQLLSSAQGPAHLLDPIGIGPGATSYRPPAPFKLDLFEPGRASIATSVLRPAIALVDGAEICLESDDAAITLTRGGAAFIPANTGILHISGRGRVWIASAL</sequence>
<keyword evidence="7 9" id="KW-0413">Isomerase</keyword>
<dbReference type="PRINTS" id="PR00714">
    <property type="entry name" value="MAN6PISMRASE"/>
</dbReference>
<dbReference type="PANTHER" id="PTHR10309">
    <property type="entry name" value="MANNOSE-6-PHOSPHATE ISOMERASE"/>
    <property type="match status" value="1"/>
</dbReference>
<comment type="similarity">
    <text evidence="3">Belongs to the mannose-6-phosphate isomerase type 1 family.</text>
</comment>
<comment type="catalytic activity">
    <reaction evidence="1">
        <text>D-mannose 6-phosphate = D-fructose 6-phosphate</text>
        <dbReference type="Rhea" id="RHEA:12356"/>
        <dbReference type="ChEBI" id="CHEBI:58735"/>
        <dbReference type="ChEBI" id="CHEBI:61527"/>
        <dbReference type="EC" id="5.3.1.8"/>
    </reaction>
</comment>
<keyword evidence="10" id="KW-1185">Reference proteome</keyword>
<evidence type="ECO:0000256" key="7">
    <source>
        <dbReference type="ARBA" id="ARBA00023235"/>
    </source>
</evidence>
<protein>
    <recommendedName>
        <fullName evidence="4">mannose-6-phosphate isomerase</fullName>
        <ecNumber evidence="4">5.3.1.8</ecNumber>
    </recommendedName>
</protein>
<dbReference type="InterPro" id="IPR011051">
    <property type="entry name" value="RmlC_Cupin_sf"/>
</dbReference>
<feature type="domain" description="Phosphomannose isomerase type I catalytic" evidence="8">
    <location>
        <begin position="3"/>
        <end position="151"/>
    </location>
</feature>
<dbReference type="Pfam" id="PF20511">
    <property type="entry name" value="PMI_typeI_cat"/>
    <property type="match status" value="1"/>
</dbReference>
<evidence type="ECO:0000313" key="9">
    <source>
        <dbReference type="EMBL" id="MDL9978700.1"/>
    </source>
</evidence>
<dbReference type="Gene3D" id="2.60.120.10">
    <property type="entry name" value="Jelly Rolls"/>
    <property type="match status" value="2"/>
</dbReference>
<reference evidence="9 10" key="1">
    <citation type="submission" date="2023-06" db="EMBL/GenBank/DDBJ databases">
        <title>Microbacterium sp. nov., isolated from a waste landfill.</title>
        <authorList>
            <person name="Wen W."/>
        </authorList>
    </citation>
    <scope>NUCLEOTIDE SEQUENCE [LARGE SCALE GENOMIC DNA]</scope>
    <source>
        <strain evidence="9 10">ASV49</strain>
    </source>
</reference>
<dbReference type="CDD" id="cd07011">
    <property type="entry name" value="cupin_PMI_type_I_N"/>
    <property type="match status" value="1"/>
</dbReference>
<evidence type="ECO:0000256" key="6">
    <source>
        <dbReference type="ARBA" id="ARBA00022833"/>
    </source>
</evidence>
<dbReference type="InterPro" id="IPR016305">
    <property type="entry name" value="Mannose-6-P_Isomerase"/>
</dbReference>
<proteinExistence type="inferred from homology"/>
<dbReference type="RefSeq" id="WP_286287341.1">
    <property type="nucleotide sequence ID" value="NZ_JASXSZ010000001.1"/>
</dbReference>
<evidence type="ECO:0000256" key="1">
    <source>
        <dbReference type="ARBA" id="ARBA00000757"/>
    </source>
</evidence>
<evidence type="ECO:0000259" key="8">
    <source>
        <dbReference type="Pfam" id="PF20511"/>
    </source>
</evidence>
<accession>A0ABT7MW66</accession>
<dbReference type="PANTHER" id="PTHR10309:SF0">
    <property type="entry name" value="MANNOSE-6-PHOSPHATE ISOMERASE"/>
    <property type="match status" value="1"/>
</dbReference>
<name>A0ABT7MW66_9MICO</name>
<dbReference type="Proteomes" id="UP001235064">
    <property type="component" value="Unassembled WGS sequence"/>
</dbReference>
<dbReference type="GO" id="GO:0004476">
    <property type="term" value="F:mannose-6-phosphate isomerase activity"/>
    <property type="evidence" value="ECO:0007669"/>
    <property type="project" value="UniProtKB-EC"/>
</dbReference>
<dbReference type="InterPro" id="IPR001250">
    <property type="entry name" value="Man6P_Isoase-1"/>
</dbReference>
<keyword evidence="5" id="KW-0479">Metal-binding</keyword>
<evidence type="ECO:0000256" key="4">
    <source>
        <dbReference type="ARBA" id="ARBA00011956"/>
    </source>
</evidence>
<dbReference type="SUPFAM" id="SSF51182">
    <property type="entry name" value="RmlC-like cupins"/>
    <property type="match status" value="1"/>
</dbReference>
<evidence type="ECO:0000256" key="2">
    <source>
        <dbReference type="ARBA" id="ARBA00001947"/>
    </source>
</evidence>
<dbReference type="NCBIfam" id="TIGR00218">
    <property type="entry name" value="manA"/>
    <property type="match status" value="1"/>
</dbReference>
<evidence type="ECO:0000256" key="5">
    <source>
        <dbReference type="ARBA" id="ARBA00022723"/>
    </source>
</evidence>